<dbReference type="OMA" id="TIAHFST"/>
<dbReference type="GO" id="GO:0046041">
    <property type="term" value="P:ITP metabolic process"/>
    <property type="evidence" value="ECO:0007669"/>
    <property type="project" value="UniProtKB-UniRule"/>
</dbReference>
<name>A0A0E9NCC3_SAICN</name>
<keyword evidence="4 7" id="KW-0418">Kinase</keyword>
<dbReference type="PRINTS" id="PR00094">
    <property type="entry name" value="ADENYLTKNASE"/>
</dbReference>
<feature type="binding site" evidence="7">
    <location>
        <position position="54"/>
    </location>
    <ligand>
        <name>AMP</name>
        <dbReference type="ChEBI" id="CHEBI:456215"/>
    </ligand>
</feature>
<dbReference type="Proteomes" id="UP000033140">
    <property type="component" value="Unassembled WGS sequence"/>
</dbReference>
<feature type="binding site" evidence="7">
    <location>
        <begin position="32"/>
        <end position="37"/>
    </location>
    <ligand>
        <name>GTP</name>
        <dbReference type="ChEBI" id="CHEBI:37565"/>
    </ligand>
</feature>
<dbReference type="PANTHER" id="PTHR23359">
    <property type="entry name" value="NUCLEOTIDE KINASE"/>
    <property type="match status" value="1"/>
</dbReference>
<comment type="subcellular location">
    <subcellularLocation>
        <location evidence="1 7">Mitochondrion matrix</location>
    </subcellularLocation>
</comment>
<reference evidence="10 11" key="1">
    <citation type="journal article" date="2011" name="J. Gen. Appl. Microbiol.">
        <title>Draft genome sequencing of the enigmatic yeast Saitoella complicata.</title>
        <authorList>
            <person name="Nishida H."/>
            <person name="Hamamoto M."/>
            <person name="Sugiyama J."/>
        </authorList>
    </citation>
    <scope>NUCLEOTIDE SEQUENCE [LARGE SCALE GENOMIC DNA]</scope>
    <source>
        <strain evidence="10 11">NRRL Y-17804</strain>
    </source>
</reference>
<feature type="binding site" evidence="7">
    <location>
        <position position="59"/>
    </location>
    <ligand>
        <name>AMP</name>
        <dbReference type="ChEBI" id="CHEBI:456215"/>
    </ligand>
</feature>
<feature type="binding site" evidence="7">
    <location>
        <position position="164"/>
    </location>
    <ligand>
        <name>GTP</name>
        <dbReference type="ChEBI" id="CHEBI:37565"/>
    </ligand>
</feature>
<dbReference type="GO" id="GO:0004017">
    <property type="term" value="F:AMP kinase activity"/>
    <property type="evidence" value="ECO:0007669"/>
    <property type="project" value="InterPro"/>
</dbReference>
<feature type="compositionally biased region" description="Basic and acidic residues" evidence="8">
    <location>
        <begin position="185"/>
        <end position="202"/>
    </location>
</feature>
<dbReference type="SUPFAM" id="SSF57774">
    <property type="entry name" value="Microbial and mitochondrial ADK, insert 'zinc finger' domain"/>
    <property type="match status" value="1"/>
</dbReference>
<feature type="binding site" evidence="7">
    <location>
        <begin position="173"/>
        <end position="174"/>
    </location>
    <ligand>
        <name>GTP</name>
        <dbReference type="ChEBI" id="CHEBI:37565"/>
    </ligand>
</feature>
<dbReference type="EMBL" id="BACD03000007">
    <property type="protein sequence ID" value="GAO47065.1"/>
    <property type="molecule type" value="Genomic_DNA"/>
</dbReference>
<organism evidence="10 11">
    <name type="scientific">Saitoella complicata (strain BCRC 22490 / CBS 7301 / JCM 7358 / NBRC 10748 / NRRL Y-17804)</name>
    <dbReference type="NCBI Taxonomy" id="698492"/>
    <lineage>
        <taxon>Eukaryota</taxon>
        <taxon>Fungi</taxon>
        <taxon>Dikarya</taxon>
        <taxon>Ascomycota</taxon>
        <taxon>Taphrinomycotina</taxon>
        <taxon>Taphrinomycotina incertae sedis</taxon>
        <taxon>Saitoella</taxon>
    </lineage>
</organism>
<dbReference type="GO" id="GO:0046899">
    <property type="term" value="F:nucleoside triphosphate adenylate kinase activity"/>
    <property type="evidence" value="ECO:0007669"/>
    <property type="project" value="UniProtKB-UniRule"/>
</dbReference>
<feature type="region of interest" description="LID" evidence="7">
    <location>
        <begin position="163"/>
        <end position="200"/>
    </location>
</feature>
<dbReference type="InterPro" id="IPR000850">
    <property type="entry name" value="Adenylat/UMP-CMP_kin"/>
</dbReference>
<reference evidence="10 11" key="3">
    <citation type="journal article" date="2015" name="Genome Announc.">
        <title>Draft Genome Sequence of the Archiascomycetous Yeast Saitoella complicata.</title>
        <authorList>
            <person name="Yamauchi K."/>
            <person name="Kondo S."/>
            <person name="Hamamoto M."/>
            <person name="Takahashi Y."/>
            <person name="Ogura Y."/>
            <person name="Hayashi T."/>
            <person name="Nishida H."/>
        </authorList>
    </citation>
    <scope>NUCLEOTIDE SEQUENCE [LARGE SCALE GENOMIC DNA]</scope>
    <source>
        <strain evidence="10 11">NRRL Y-17804</strain>
    </source>
</reference>
<dbReference type="GO" id="GO:0006172">
    <property type="term" value="P:ADP biosynthetic process"/>
    <property type="evidence" value="ECO:0007669"/>
    <property type="project" value="UniProtKB-UniRule"/>
</dbReference>
<dbReference type="NCBIfam" id="TIGR01351">
    <property type="entry name" value="adk"/>
    <property type="match status" value="1"/>
</dbReference>
<comment type="caution">
    <text evidence="10">The sequence shown here is derived from an EMBL/GenBank/DDBJ whole genome shotgun (WGS) entry which is preliminary data.</text>
</comment>
<keyword evidence="5 7" id="KW-0496">Mitochondrion</keyword>
<dbReference type="RefSeq" id="XP_019026343.1">
    <property type="nucleotide sequence ID" value="XM_019169154.1"/>
</dbReference>
<dbReference type="Gene3D" id="3.40.50.300">
    <property type="entry name" value="P-loop containing nucleotide triphosphate hydrolases"/>
    <property type="match status" value="1"/>
</dbReference>
<evidence type="ECO:0000313" key="11">
    <source>
        <dbReference type="Proteomes" id="UP000033140"/>
    </source>
</evidence>
<evidence type="ECO:0000256" key="4">
    <source>
        <dbReference type="ARBA" id="ARBA00022777"/>
    </source>
</evidence>
<evidence type="ECO:0000256" key="1">
    <source>
        <dbReference type="ARBA" id="ARBA00004305"/>
    </source>
</evidence>
<dbReference type="InterPro" id="IPR033690">
    <property type="entry name" value="Adenylat_kinase_CS"/>
</dbReference>
<feature type="domain" description="Adenylate kinase active site lid" evidence="9">
    <location>
        <begin position="164"/>
        <end position="199"/>
    </location>
</feature>
<dbReference type="OrthoDB" id="439792at2759"/>
<dbReference type="PROSITE" id="PS00113">
    <property type="entry name" value="ADENYLATE_KINASE"/>
    <property type="match status" value="1"/>
</dbReference>
<protein>
    <recommendedName>
        <fullName evidence="7">GTP:AMP phosphotransferase, mitochondrial</fullName>
        <ecNumber evidence="7">2.7.4.10</ecNumber>
    </recommendedName>
    <alternativeName>
        <fullName evidence="7">Adenylate kinase 3</fullName>
        <shortName evidence="7">AK 3</shortName>
    </alternativeName>
</protein>
<dbReference type="STRING" id="698492.A0A0E9NCC3"/>
<reference evidence="10 11" key="2">
    <citation type="journal article" date="2014" name="J. Gen. Appl. Microbiol.">
        <title>The early diverging ascomycetous budding yeast Saitoella complicata has three histone deacetylases belonging to the Clr6, Hos2, and Rpd3 lineages.</title>
        <authorList>
            <person name="Nishida H."/>
            <person name="Matsumoto T."/>
            <person name="Kondo S."/>
            <person name="Hamamoto M."/>
            <person name="Yoshikawa H."/>
        </authorList>
    </citation>
    <scope>NUCLEOTIDE SEQUENCE [LARGE SCALE GENOMIC DNA]</scope>
    <source>
        <strain evidence="10 11">NRRL Y-17804</strain>
    </source>
</reference>
<dbReference type="CDD" id="cd01428">
    <property type="entry name" value="ADK"/>
    <property type="match status" value="1"/>
</dbReference>
<keyword evidence="11" id="KW-1185">Reference proteome</keyword>
<evidence type="ECO:0000256" key="2">
    <source>
        <dbReference type="ARBA" id="ARBA00022679"/>
    </source>
</evidence>
<dbReference type="InterPro" id="IPR007862">
    <property type="entry name" value="Adenylate_kinase_lid-dom"/>
</dbReference>
<dbReference type="GO" id="GO:0046033">
    <property type="term" value="P:AMP metabolic process"/>
    <property type="evidence" value="ECO:0007669"/>
    <property type="project" value="UniProtKB-UniRule"/>
</dbReference>
<dbReference type="HAMAP" id="MF_00235">
    <property type="entry name" value="Adenylate_kinase_Adk"/>
    <property type="match status" value="1"/>
</dbReference>
<dbReference type="Pfam" id="PF00406">
    <property type="entry name" value="ADK"/>
    <property type="match status" value="1"/>
</dbReference>
<evidence type="ECO:0000259" key="9">
    <source>
        <dbReference type="Pfam" id="PF05191"/>
    </source>
</evidence>
<evidence type="ECO:0000313" key="10">
    <source>
        <dbReference type="EMBL" id="GAO47065.1"/>
    </source>
</evidence>
<keyword evidence="2 7" id="KW-0808">Transferase</keyword>
<dbReference type="GO" id="GO:0046039">
    <property type="term" value="P:GTP metabolic process"/>
    <property type="evidence" value="ECO:0007669"/>
    <property type="project" value="UniProtKB-UniRule"/>
</dbReference>
<evidence type="ECO:0000256" key="5">
    <source>
        <dbReference type="ARBA" id="ARBA00023128"/>
    </source>
</evidence>
<proteinExistence type="inferred from homology"/>
<dbReference type="EC" id="2.7.4.10" evidence="7"/>
<dbReference type="InterPro" id="IPR027417">
    <property type="entry name" value="P-loop_NTPase"/>
</dbReference>
<comment type="subunit">
    <text evidence="7">Monomer.</text>
</comment>
<accession>A0A0E9NCC3</accession>
<sequence length="253" mass="27630">MASTAAAAAASTAKAIHTLSKPWRGLLIGAPGAGKGTHSTALSNRYPSLLTISSGDLLRQNIAAKTSLGLTAQTAVAKGEFVPDEVMIDLVLGELRARGGVYPEGYDVRASEELEQSWVLDGFPRTGVQAQRLDQVLERSNAALNMVVHLEVPFDVILERIAGRWIHAPSGRVYNTGYNPPAVAGKDDVTGEPLTKRPDDNPETFKKRLTVFKEMTEPLLEYYEKKGVLFTARGPTSKIVWPQIEAEMKRRFE</sequence>
<dbReference type="FunFam" id="3.40.50.300:FF:000106">
    <property type="entry name" value="Adenylate kinase mitochondrial"/>
    <property type="match status" value="1"/>
</dbReference>
<dbReference type="AlphaFoldDB" id="A0A0E9NCC3"/>
<evidence type="ECO:0000256" key="7">
    <source>
        <dbReference type="HAMAP-Rule" id="MF_03169"/>
    </source>
</evidence>
<keyword evidence="3 7" id="KW-0547">Nucleotide-binding</keyword>
<evidence type="ECO:0000256" key="6">
    <source>
        <dbReference type="ARBA" id="ARBA00023134"/>
    </source>
</evidence>
<gene>
    <name evidence="7" type="primary">ADK2</name>
    <name evidence="10" type="ORF">G7K_1277-t1</name>
</gene>
<keyword evidence="6 7" id="KW-0342">GTP-binding</keyword>
<evidence type="ECO:0000256" key="8">
    <source>
        <dbReference type="SAM" id="MobiDB-lite"/>
    </source>
</evidence>
<feature type="binding site" evidence="7">
    <location>
        <position position="129"/>
    </location>
    <ligand>
        <name>AMP</name>
        <dbReference type="ChEBI" id="CHEBI:456215"/>
    </ligand>
</feature>
<feature type="binding site" evidence="7">
    <location>
        <begin position="122"/>
        <end position="125"/>
    </location>
    <ligand>
        <name>AMP</name>
        <dbReference type="ChEBI" id="CHEBI:456215"/>
    </ligand>
</feature>
<dbReference type="InterPro" id="IPR036193">
    <property type="entry name" value="ADK_active_lid_dom_sf"/>
</dbReference>
<comment type="catalytic activity">
    <reaction evidence="7">
        <text>a ribonucleoside 5'-triphosphate + AMP = a ribonucleoside 5'-diphosphate + ADP</text>
        <dbReference type="Rhea" id="RHEA:13749"/>
        <dbReference type="ChEBI" id="CHEBI:57930"/>
        <dbReference type="ChEBI" id="CHEBI:61557"/>
        <dbReference type="ChEBI" id="CHEBI:456215"/>
        <dbReference type="ChEBI" id="CHEBI:456216"/>
        <dbReference type="EC" id="2.7.4.10"/>
    </reaction>
</comment>
<feature type="binding site" evidence="7">
    <location>
        <position position="237"/>
    </location>
    <ligand>
        <name>GTP</name>
        <dbReference type="ChEBI" id="CHEBI:37565"/>
    </ligand>
</feature>
<comment type="caution">
    <text evidence="7">Lacks conserved residue(s) required for the propagation of feature annotation.</text>
</comment>
<comment type="function">
    <text evidence="7">Involved in maintaining the homeostasis of cellular nucleotides by catalyzing the interconversion of nucleoside phosphates. Has GTP:AMP phosphotransferase and ITP:AMP phosphotransferase activities.</text>
</comment>
<dbReference type="Pfam" id="PF05191">
    <property type="entry name" value="ADK_lid"/>
    <property type="match status" value="1"/>
</dbReference>
<dbReference type="InterPro" id="IPR006259">
    <property type="entry name" value="Adenyl_kin_sub"/>
</dbReference>
<feature type="region of interest" description="NMPbind" evidence="7">
    <location>
        <begin position="53"/>
        <end position="82"/>
    </location>
</feature>
<feature type="binding site" evidence="7">
    <location>
        <position position="208"/>
    </location>
    <ligand>
        <name>AMP</name>
        <dbReference type="ChEBI" id="CHEBI:456215"/>
    </ligand>
</feature>
<dbReference type="SUPFAM" id="SSF52540">
    <property type="entry name" value="P-loop containing nucleoside triphosphate hydrolases"/>
    <property type="match status" value="1"/>
</dbReference>
<dbReference type="InterPro" id="IPR028586">
    <property type="entry name" value="AK3/Ak4_mitochondrial"/>
</dbReference>
<dbReference type="GO" id="GO:0005524">
    <property type="term" value="F:ATP binding"/>
    <property type="evidence" value="ECO:0007669"/>
    <property type="project" value="InterPro"/>
</dbReference>
<evidence type="ECO:0000256" key="3">
    <source>
        <dbReference type="ARBA" id="ARBA00022741"/>
    </source>
</evidence>
<feature type="binding site" evidence="7">
    <location>
        <position position="197"/>
    </location>
    <ligand>
        <name>AMP</name>
        <dbReference type="ChEBI" id="CHEBI:456215"/>
    </ligand>
</feature>
<comment type="similarity">
    <text evidence="7">Belongs to the adenylate kinase family. AK3 subfamily.</text>
</comment>
<dbReference type="GO" id="GO:0005525">
    <property type="term" value="F:GTP binding"/>
    <property type="evidence" value="ECO:0007669"/>
    <property type="project" value="UniProtKB-KW"/>
</dbReference>
<dbReference type="HAMAP" id="MF_03169">
    <property type="entry name" value="Adenylate_kinase_AK3"/>
    <property type="match status" value="1"/>
</dbReference>
<dbReference type="GO" id="GO:0005759">
    <property type="term" value="C:mitochondrial matrix"/>
    <property type="evidence" value="ECO:0007669"/>
    <property type="project" value="UniProtKB-SubCell"/>
</dbReference>
<feature type="region of interest" description="Disordered" evidence="8">
    <location>
        <begin position="182"/>
        <end position="202"/>
    </location>
</feature>
<comment type="domain">
    <text evidence="7">Consists of three domains, a large central CORE domain and two small peripheral domains, NMPbind and LID, which undergo movements during catalysis. The LID domain closes over the site of phosphoryl transfer upon GTP binding. Assembling and dissambling the active center during each catalytic cycle provides an effective means to prevent GTP hydrolysis.</text>
</comment>